<dbReference type="SUPFAM" id="SSF90257">
    <property type="entry name" value="Myosin rod fragments"/>
    <property type="match status" value="2"/>
</dbReference>
<dbReference type="Gene3D" id="1.20.5.370">
    <property type="match status" value="2"/>
</dbReference>
<organism evidence="7 8">
    <name type="scientific">Meganyctiphanes norvegica</name>
    <name type="common">Northern krill</name>
    <name type="synonym">Thysanopoda norvegica</name>
    <dbReference type="NCBI Taxonomy" id="48144"/>
    <lineage>
        <taxon>Eukaryota</taxon>
        <taxon>Metazoa</taxon>
        <taxon>Ecdysozoa</taxon>
        <taxon>Arthropoda</taxon>
        <taxon>Crustacea</taxon>
        <taxon>Multicrustacea</taxon>
        <taxon>Malacostraca</taxon>
        <taxon>Eumalacostraca</taxon>
        <taxon>Eucarida</taxon>
        <taxon>Euphausiacea</taxon>
        <taxon>Euphausiidae</taxon>
        <taxon>Meganyctiphanes</taxon>
    </lineage>
</organism>
<evidence type="ECO:0000256" key="2">
    <source>
        <dbReference type="ARBA" id="ARBA00023123"/>
    </source>
</evidence>
<reference evidence="7 8" key="1">
    <citation type="submission" date="2024-05" db="EMBL/GenBank/DDBJ databases">
        <authorList>
            <person name="Wallberg A."/>
        </authorList>
    </citation>
    <scope>NUCLEOTIDE SEQUENCE [LARGE SCALE GENOMIC DNA]</scope>
</reference>
<feature type="region of interest" description="Disordered" evidence="5">
    <location>
        <begin position="86"/>
        <end position="111"/>
    </location>
</feature>
<dbReference type="InterPro" id="IPR002928">
    <property type="entry name" value="Myosin_tail"/>
</dbReference>
<dbReference type="InterPro" id="IPR014751">
    <property type="entry name" value="XRCC4-like_C"/>
</dbReference>
<dbReference type="GO" id="GO:0004674">
    <property type="term" value="F:protein serine/threonine kinase activity"/>
    <property type="evidence" value="ECO:0007669"/>
    <property type="project" value="TreeGrafter"/>
</dbReference>
<dbReference type="InterPro" id="IPR050839">
    <property type="entry name" value="Rho-assoc_Ser/Thr_Kinase"/>
</dbReference>
<feature type="domain" description="Myosin tail" evidence="6">
    <location>
        <begin position="2"/>
        <end position="227"/>
    </location>
</feature>
<evidence type="ECO:0000256" key="3">
    <source>
        <dbReference type="ARBA" id="ARBA00023175"/>
    </source>
</evidence>
<name>A0AAV2ST37_MEGNR</name>
<dbReference type="GO" id="GO:0031033">
    <property type="term" value="P:myosin filament organization"/>
    <property type="evidence" value="ECO:0007669"/>
    <property type="project" value="UniProtKB-ARBA"/>
</dbReference>
<keyword evidence="3" id="KW-0505">Motor protein</keyword>
<dbReference type="EMBL" id="CAXKWB010102479">
    <property type="protein sequence ID" value="CAL4226048.1"/>
    <property type="molecule type" value="Genomic_DNA"/>
</dbReference>
<dbReference type="Pfam" id="PF01576">
    <property type="entry name" value="Myosin_tail_1"/>
    <property type="match status" value="1"/>
</dbReference>
<dbReference type="GO" id="GO:0005737">
    <property type="term" value="C:cytoplasm"/>
    <property type="evidence" value="ECO:0007669"/>
    <property type="project" value="TreeGrafter"/>
</dbReference>
<dbReference type="PANTHER" id="PTHR22988:SF75">
    <property type="entry name" value="MYOSIN-16-LIKE"/>
    <property type="match status" value="1"/>
</dbReference>
<dbReference type="GO" id="GO:0016459">
    <property type="term" value="C:myosin complex"/>
    <property type="evidence" value="ECO:0007669"/>
    <property type="project" value="UniProtKB-KW"/>
</dbReference>
<dbReference type="FunFam" id="1.20.5.370:FF:000001">
    <property type="entry name" value="Myosin heavy chain"/>
    <property type="match status" value="1"/>
</dbReference>
<dbReference type="PANTHER" id="PTHR22988">
    <property type="entry name" value="MYOTONIC DYSTROPHY S/T KINASE-RELATED"/>
    <property type="match status" value="1"/>
</dbReference>
<dbReference type="FunFam" id="1.20.5.370:FF:000010">
    <property type="entry name" value="Myosin heavy chain, isoform G"/>
    <property type="match status" value="1"/>
</dbReference>
<feature type="compositionally biased region" description="Basic and acidic residues" evidence="5">
    <location>
        <begin position="86"/>
        <end position="107"/>
    </location>
</feature>
<protein>
    <recommendedName>
        <fullName evidence="6">Myosin tail domain-containing protein</fullName>
    </recommendedName>
</protein>
<keyword evidence="8" id="KW-1185">Reference proteome</keyword>
<feature type="non-terminal residue" evidence="7">
    <location>
        <position position="234"/>
    </location>
</feature>
<feature type="coiled-coil region" evidence="4">
    <location>
        <begin position="201"/>
        <end position="228"/>
    </location>
</feature>
<proteinExistence type="predicted"/>
<evidence type="ECO:0000313" key="8">
    <source>
        <dbReference type="Proteomes" id="UP001497623"/>
    </source>
</evidence>
<evidence type="ECO:0000256" key="4">
    <source>
        <dbReference type="SAM" id="Coils"/>
    </source>
</evidence>
<sequence length="234" mass="26558">SKGKADAFRAKKKLESDINELEISLDHANKANSDLNKHIKKLHADYTETQNRVGEQQRTASEYREQYGIAERRANALHGELEESRTLLEQSDRARRQAESDLADGHEQVQNMSSANGLLTVAKRKLEGDLHTLHADLDEMLNEDKHSEEKAKKAMVDAARLADELRAVYEHYSSFQKQYKSLEVSYKELHLRYEESTANAAKSGKQALAKLEGRVKELEAALGDETNRYADCMK</sequence>
<evidence type="ECO:0000256" key="5">
    <source>
        <dbReference type="SAM" id="MobiDB-lite"/>
    </source>
</evidence>
<gene>
    <name evidence="7" type="ORF">MNOR_LOCUS39430</name>
</gene>
<dbReference type="AlphaFoldDB" id="A0AAV2ST37"/>
<evidence type="ECO:0000256" key="1">
    <source>
        <dbReference type="ARBA" id="ARBA00023054"/>
    </source>
</evidence>
<evidence type="ECO:0000313" key="7">
    <source>
        <dbReference type="EMBL" id="CAL4226048.1"/>
    </source>
</evidence>
<dbReference type="Proteomes" id="UP001497623">
    <property type="component" value="Unassembled WGS sequence"/>
</dbReference>
<dbReference type="GO" id="GO:0031032">
    <property type="term" value="P:actomyosin structure organization"/>
    <property type="evidence" value="ECO:0007669"/>
    <property type="project" value="TreeGrafter"/>
</dbReference>
<comment type="caution">
    <text evidence="7">The sequence shown here is derived from an EMBL/GenBank/DDBJ whole genome shotgun (WGS) entry which is preliminary data.</text>
</comment>
<keyword evidence="2" id="KW-0518">Myosin</keyword>
<feature type="non-terminal residue" evidence="7">
    <location>
        <position position="1"/>
    </location>
</feature>
<accession>A0AAV2ST37</accession>
<evidence type="ECO:0000259" key="6">
    <source>
        <dbReference type="Pfam" id="PF01576"/>
    </source>
</evidence>
<keyword evidence="1 4" id="KW-0175">Coiled coil</keyword>